<organism evidence="2 3">
    <name type="scientific">Scophthalmus maximus</name>
    <name type="common">Turbot</name>
    <name type="synonym">Psetta maxima</name>
    <dbReference type="NCBI Taxonomy" id="52904"/>
    <lineage>
        <taxon>Eukaryota</taxon>
        <taxon>Metazoa</taxon>
        <taxon>Chordata</taxon>
        <taxon>Craniata</taxon>
        <taxon>Vertebrata</taxon>
        <taxon>Euteleostomi</taxon>
        <taxon>Actinopterygii</taxon>
        <taxon>Neopterygii</taxon>
        <taxon>Teleostei</taxon>
        <taxon>Neoteleostei</taxon>
        <taxon>Acanthomorphata</taxon>
        <taxon>Carangaria</taxon>
        <taxon>Pleuronectiformes</taxon>
        <taxon>Pleuronectoidei</taxon>
        <taxon>Scophthalmidae</taxon>
        <taxon>Scophthalmus</taxon>
    </lineage>
</organism>
<feature type="chain" id="PRO_5015993982" evidence="1">
    <location>
        <begin position="17"/>
        <end position="85"/>
    </location>
</feature>
<dbReference type="SUPFAM" id="SSF52833">
    <property type="entry name" value="Thioredoxin-like"/>
    <property type="match status" value="1"/>
</dbReference>
<keyword evidence="1" id="KW-0732">Signal</keyword>
<gene>
    <name evidence="2" type="ORF">SMAX5B_010417</name>
</gene>
<dbReference type="InterPro" id="IPR038219">
    <property type="entry name" value="Sep15/SelM_sf"/>
</dbReference>
<dbReference type="Proteomes" id="UP000246464">
    <property type="component" value="Chromosome 9"/>
</dbReference>
<evidence type="ECO:0000256" key="1">
    <source>
        <dbReference type="SAM" id="SignalP"/>
    </source>
</evidence>
<name>A0A2U9BVL6_SCOMX</name>
<reference evidence="2 3" key="1">
    <citation type="submission" date="2017-12" db="EMBL/GenBank/DDBJ databases">
        <title>Integrating genomic resources of turbot (Scophthalmus maximus) in depth evaluation of genetic and physical mapping variation across individuals.</title>
        <authorList>
            <person name="Martinez P."/>
        </authorList>
    </citation>
    <scope>NUCLEOTIDE SEQUENCE [LARGE SCALE GENOMIC DNA]</scope>
</reference>
<keyword evidence="3" id="KW-1185">Reference proteome</keyword>
<evidence type="ECO:0000313" key="2">
    <source>
        <dbReference type="EMBL" id="AWP07549.1"/>
    </source>
</evidence>
<protein>
    <submittedName>
        <fullName evidence="2">Putative selenoprotein M-like</fullName>
    </submittedName>
</protein>
<dbReference type="Gene3D" id="3.40.30.50">
    <property type="entry name" value="Sep15/SelM thioredoxin-like domain, active-site redox motif"/>
    <property type="match status" value="1"/>
</dbReference>
<accession>A0A2U9BVL6</accession>
<proteinExistence type="predicted"/>
<dbReference type="EMBL" id="CP026251">
    <property type="protein sequence ID" value="AWP07549.1"/>
    <property type="molecule type" value="Genomic_DNA"/>
</dbReference>
<dbReference type="InterPro" id="IPR036249">
    <property type="entry name" value="Thioredoxin-like_sf"/>
</dbReference>
<sequence>MWALVVLALALALAAGAPEADNGTAVEERPFVARGKLLTVPVKELTADEISGLLDSLGFYMRSQKGEEVPEEFQHFPLRAPRDEL</sequence>
<dbReference type="AlphaFoldDB" id="A0A2U9BVL6"/>
<feature type="signal peptide" evidence="1">
    <location>
        <begin position="1"/>
        <end position="16"/>
    </location>
</feature>
<evidence type="ECO:0000313" key="3">
    <source>
        <dbReference type="Proteomes" id="UP000246464"/>
    </source>
</evidence>